<proteinExistence type="predicted"/>
<sequence>MEELGADAAIICSSDVMKEVGEYERTVTACTNGLVKPVVQSYLGNLRELLSDDGGLTNLELAGKLPVNILMSGPAGGVQGVADVVTRNTPYKYLMTFDIGGTSTDCALIYQGKPQLRRETVVCDLTVHSPAVNIAAVRAGGVVTVDASPDIEIPRLSASSSQLPPADAKISKKNIIISGQQIEGTLWDRKELARAGVRVNGPCIITKMDSNTLILPCFYGEIDAIGNILIRPDEEAVQEPPKDQSPATAHEIVNFTPLIPTLVASALASTRSEMDTLMLQL</sequence>
<gene>
    <name evidence="1" type="ORF">N8T08_006146</name>
</gene>
<reference evidence="1 2" key="1">
    <citation type="journal article" date="2023" name="ACS Omega">
        <title>Identification of the Neoaspergillic Acid Biosynthesis Gene Cluster by Establishing an In Vitro CRISPR-Ribonucleoprotein Genetic System in Aspergillus melleus.</title>
        <authorList>
            <person name="Yuan B."/>
            <person name="Grau M.F."/>
            <person name="Murata R.M."/>
            <person name="Torok T."/>
            <person name="Venkateswaran K."/>
            <person name="Stajich J.E."/>
            <person name="Wang C.C.C."/>
        </authorList>
    </citation>
    <scope>NUCLEOTIDE SEQUENCE [LARGE SCALE GENOMIC DNA]</scope>
    <source>
        <strain evidence="1 2">IMV 1140</strain>
    </source>
</reference>
<evidence type="ECO:0000313" key="2">
    <source>
        <dbReference type="Proteomes" id="UP001177260"/>
    </source>
</evidence>
<comment type="caution">
    <text evidence="1">The sequence shown here is derived from an EMBL/GenBank/DDBJ whole genome shotgun (WGS) entry which is preliminary data.</text>
</comment>
<accession>A0ACC3B0U3</accession>
<dbReference type="Proteomes" id="UP001177260">
    <property type="component" value="Unassembled WGS sequence"/>
</dbReference>
<organism evidence="1 2">
    <name type="scientific">Aspergillus melleus</name>
    <dbReference type="NCBI Taxonomy" id="138277"/>
    <lineage>
        <taxon>Eukaryota</taxon>
        <taxon>Fungi</taxon>
        <taxon>Dikarya</taxon>
        <taxon>Ascomycota</taxon>
        <taxon>Pezizomycotina</taxon>
        <taxon>Eurotiomycetes</taxon>
        <taxon>Eurotiomycetidae</taxon>
        <taxon>Eurotiales</taxon>
        <taxon>Aspergillaceae</taxon>
        <taxon>Aspergillus</taxon>
        <taxon>Aspergillus subgen. Circumdati</taxon>
    </lineage>
</organism>
<protein>
    <submittedName>
        <fullName evidence="1">Uncharacterized protein</fullName>
    </submittedName>
</protein>
<name>A0ACC3B0U3_9EURO</name>
<dbReference type="EMBL" id="JAOPJF010000037">
    <property type="protein sequence ID" value="KAK1143745.1"/>
    <property type="molecule type" value="Genomic_DNA"/>
</dbReference>
<evidence type="ECO:0000313" key="1">
    <source>
        <dbReference type="EMBL" id="KAK1143745.1"/>
    </source>
</evidence>
<keyword evidence="2" id="KW-1185">Reference proteome</keyword>